<feature type="transmembrane region" description="Helical" evidence="12">
    <location>
        <begin position="35"/>
        <end position="55"/>
    </location>
</feature>
<comment type="catalytic activity">
    <reaction evidence="11">
        <text>fluoride(in) = fluoride(out)</text>
        <dbReference type="Rhea" id="RHEA:76159"/>
        <dbReference type="ChEBI" id="CHEBI:17051"/>
    </reaction>
    <physiologicalReaction direction="left-to-right" evidence="11">
        <dbReference type="Rhea" id="RHEA:76160"/>
    </physiologicalReaction>
</comment>
<comment type="function">
    <text evidence="12">Fluoride-specific ion channel. Important for reducing fluoride concentration in the cell, thus reducing its toxicity.</text>
</comment>
<evidence type="ECO:0000313" key="15">
    <source>
        <dbReference type="Proteomes" id="UP000199561"/>
    </source>
</evidence>
<feature type="binding site" evidence="12">
    <location>
        <position position="75"/>
    </location>
    <ligand>
        <name>Na(+)</name>
        <dbReference type="ChEBI" id="CHEBI:29101"/>
        <note>structural</note>
    </ligand>
</feature>
<evidence type="ECO:0000256" key="1">
    <source>
        <dbReference type="ARBA" id="ARBA00004651"/>
    </source>
</evidence>
<dbReference type="Proteomes" id="UP000601736">
    <property type="component" value="Unassembled WGS sequence"/>
</dbReference>
<evidence type="ECO:0000256" key="11">
    <source>
        <dbReference type="ARBA" id="ARBA00035585"/>
    </source>
</evidence>
<dbReference type="GO" id="GO:0140114">
    <property type="term" value="P:cellular detoxification of fluoride"/>
    <property type="evidence" value="ECO:0007669"/>
    <property type="project" value="UniProtKB-UniRule"/>
</dbReference>
<feature type="binding site" evidence="12">
    <location>
        <position position="78"/>
    </location>
    <ligand>
        <name>Na(+)</name>
        <dbReference type="ChEBI" id="CHEBI:29101"/>
        <note>structural</note>
    </ligand>
</feature>
<keyword evidence="2 12" id="KW-1003">Cell membrane</keyword>
<keyword evidence="12" id="KW-0813">Transport</keyword>
<keyword evidence="12" id="KW-0479">Metal-binding</keyword>
<organism evidence="14 15">
    <name type="scientific">Nitrosomonas nitrosa</name>
    <dbReference type="NCBI Taxonomy" id="52442"/>
    <lineage>
        <taxon>Bacteria</taxon>
        <taxon>Pseudomonadati</taxon>
        <taxon>Pseudomonadota</taxon>
        <taxon>Betaproteobacteria</taxon>
        <taxon>Nitrosomonadales</taxon>
        <taxon>Nitrosomonadaceae</taxon>
        <taxon>Nitrosomonas</taxon>
    </lineage>
</organism>
<dbReference type="GO" id="GO:0046872">
    <property type="term" value="F:metal ion binding"/>
    <property type="evidence" value="ECO:0007669"/>
    <property type="project" value="UniProtKB-KW"/>
</dbReference>
<keyword evidence="3" id="KW-0997">Cell inner membrane</keyword>
<dbReference type="GO" id="GO:0005886">
    <property type="term" value="C:plasma membrane"/>
    <property type="evidence" value="ECO:0007669"/>
    <property type="project" value="UniProtKB-SubCell"/>
</dbReference>
<evidence type="ECO:0000256" key="6">
    <source>
        <dbReference type="ARBA" id="ARBA00023053"/>
    </source>
</evidence>
<evidence type="ECO:0000256" key="9">
    <source>
        <dbReference type="ARBA" id="ARBA00023303"/>
    </source>
</evidence>
<dbReference type="Pfam" id="PF02537">
    <property type="entry name" value="CRCB"/>
    <property type="match status" value="1"/>
</dbReference>
<dbReference type="HAMAP" id="MF_00454">
    <property type="entry name" value="FluC"/>
    <property type="match status" value="1"/>
</dbReference>
<feature type="transmembrane region" description="Helical" evidence="12">
    <location>
        <begin position="5"/>
        <end position="29"/>
    </location>
</feature>
<evidence type="ECO:0000256" key="2">
    <source>
        <dbReference type="ARBA" id="ARBA00022475"/>
    </source>
</evidence>
<keyword evidence="4 12" id="KW-0812">Transmembrane</keyword>
<dbReference type="PANTHER" id="PTHR28259">
    <property type="entry name" value="FLUORIDE EXPORT PROTEIN 1-RELATED"/>
    <property type="match status" value="1"/>
</dbReference>
<evidence type="ECO:0000256" key="8">
    <source>
        <dbReference type="ARBA" id="ARBA00023136"/>
    </source>
</evidence>
<keyword evidence="15" id="KW-1185">Reference proteome</keyword>
<evidence type="ECO:0000313" key="13">
    <source>
        <dbReference type="EMBL" id="CAE6514371.1"/>
    </source>
</evidence>
<keyword evidence="5 12" id="KW-1133">Transmembrane helix</keyword>
<dbReference type="GO" id="GO:0062054">
    <property type="term" value="F:fluoride channel activity"/>
    <property type="evidence" value="ECO:0007669"/>
    <property type="project" value="UniProtKB-UniRule"/>
</dbReference>
<reference evidence="13" key="2">
    <citation type="submission" date="2021-02" db="EMBL/GenBank/DDBJ databases">
        <authorList>
            <person name="Han P."/>
        </authorList>
    </citation>
    <scope>NUCLEOTIDE SEQUENCE</scope>
    <source>
        <strain evidence="13">Nitrosomonas nitrosa 18-3D</strain>
    </source>
</reference>
<keyword evidence="8 12" id="KW-0472">Membrane</keyword>
<keyword evidence="6 12" id="KW-0915">Sodium</keyword>
<dbReference type="Proteomes" id="UP000199561">
    <property type="component" value="Unassembled WGS sequence"/>
</dbReference>
<dbReference type="AlphaFoldDB" id="A0A1I4Q327"/>
<dbReference type="NCBIfam" id="TIGR00494">
    <property type="entry name" value="crcB"/>
    <property type="match status" value="1"/>
</dbReference>
<evidence type="ECO:0000256" key="5">
    <source>
        <dbReference type="ARBA" id="ARBA00022989"/>
    </source>
</evidence>
<accession>A0A1I4Q327</accession>
<evidence type="ECO:0000256" key="7">
    <source>
        <dbReference type="ARBA" id="ARBA00023065"/>
    </source>
</evidence>
<feature type="transmembrane region" description="Helical" evidence="12">
    <location>
        <begin position="97"/>
        <end position="124"/>
    </location>
</feature>
<dbReference type="OrthoDB" id="9806299at2"/>
<sequence>MFYSIIAICIGASFGAVLRWLLGIALNALMPTIPLGTLIANYMGCYLIGVALALFANHPEIAPEWRLFIITGFLGGLTTFSTFSAEIITLIQQGRLLWAASAIGLHVIGSLLMTVLGLATITFFKNT</sequence>
<dbReference type="NCBIfam" id="NF010792">
    <property type="entry name" value="PRK14196.1"/>
    <property type="match status" value="1"/>
</dbReference>
<evidence type="ECO:0000256" key="4">
    <source>
        <dbReference type="ARBA" id="ARBA00022692"/>
    </source>
</evidence>
<evidence type="ECO:0000256" key="10">
    <source>
        <dbReference type="ARBA" id="ARBA00035120"/>
    </source>
</evidence>
<dbReference type="EMBL" id="CAJNAP010000045">
    <property type="protein sequence ID" value="CAE6514371.1"/>
    <property type="molecule type" value="Genomic_DNA"/>
</dbReference>
<keyword evidence="7 12" id="KW-0406">Ion transport</keyword>
<evidence type="ECO:0000313" key="14">
    <source>
        <dbReference type="EMBL" id="SFM34498.1"/>
    </source>
</evidence>
<comment type="similarity">
    <text evidence="10 12">Belongs to the fluoride channel Fluc/FEX (TC 1.A.43) family.</text>
</comment>
<comment type="subcellular location">
    <subcellularLocation>
        <location evidence="1 12">Cell membrane</location>
        <topology evidence="1 12">Multi-pass membrane protein</topology>
    </subcellularLocation>
</comment>
<evidence type="ECO:0000256" key="3">
    <source>
        <dbReference type="ARBA" id="ARBA00022519"/>
    </source>
</evidence>
<dbReference type="InterPro" id="IPR003691">
    <property type="entry name" value="FluC"/>
</dbReference>
<name>A0A1I4Q327_9PROT</name>
<keyword evidence="9 12" id="KW-0407">Ion channel</keyword>
<gene>
    <name evidence="12 13" type="primary">crcB</name>
    <name evidence="12" type="synonym">fluC</name>
    <name evidence="13" type="ORF">NMYAN_50078</name>
    <name evidence="14" type="ORF">SAMN05421880_11389</name>
</gene>
<dbReference type="STRING" id="52442.SAMN05421880_11389"/>
<feature type="transmembrane region" description="Helical" evidence="12">
    <location>
        <begin position="67"/>
        <end position="91"/>
    </location>
</feature>
<reference evidence="14 15" key="1">
    <citation type="submission" date="2016-10" db="EMBL/GenBank/DDBJ databases">
        <authorList>
            <person name="de Groot N.N."/>
        </authorList>
    </citation>
    <scope>NUCLEOTIDE SEQUENCE [LARGE SCALE GENOMIC DNA]</scope>
    <source>
        <strain evidence="14 15">Nm146</strain>
    </source>
</reference>
<protein>
    <recommendedName>
        <fullName evidence="12">Fluoride-specific ion channel FluC</fullName>
    </recommendedName>
</protein>
<dbReference type="RefSeq" id="WP_090668722.1">
    <property type="nucleotide sequence ID" value="NZ_CAJNAP010000045.1"/>
</dbReference>
<dbReference type="EMBL" id="FOUF01000013">
    <property type="protein sequence ID" value="SFM34498.1"/>
    <property type="molecule type" value="Genomic_DNA"/>
</dbReference>
<dbReference type="PANTHER" id="PTHR28259:SF1">
    <property type="entry name" value="FLUORIDE EXPORT PROTEIN 1-RELATED"/>
    <property type="match status" value="1"/>
</dbReference>
<proteinExistence type="inferred from homology"/>
<comment type="activity regulation">
    <text evidence="12">Na(+) is not transported, but it plays an essential structural role and its presence is essential for fluoride channel function.</text>
</comment>
<evidence type="ECO:0000256" key="12">
    <source>
        <dbReference type="HAMAP-Rule" id="MF_00454"/>
    </source>
</evidence>